<keyword evidence="5" id="KW-1185">Reference proteome</keyword>
<evidence type="ECO:0000256" key="1">
    <source>
        <dbReference type="ARBA" id="ARBA00023015"/>
    </source>
</evidence>
<evidence type="ECO:0000313" key="4">
    <source>
        <dbReference type="EMBL" id="AYG84966.1"/>
    </source>
</evidence>
<dbReference type="InterPro" id="IPR009057">
    <property type="entry name" value="Homeodomain-like_sf"/>
</dbReference>
<keyword evidence="2" id="KW-0804">Transcription</keyword>
<evidence type="ECO:0000259" key="3">
    <source>
        <dbReference type="Pfam" id="PF16925"/>
    </source>
</evidence>
<proteinExistence type="predicted"/>
<dbReference type="PANTHER" id="PTHR47506">
    <property type="entry name" value="TRANSCRIPTIONAL REGULATORY PROTEIN"/>
    <property type="match status" value="1"/>
</dbReference>
<dbReference type="SUPFAM" id="SSF46689">
    <property type="entry name" value="Homeodomain-like"/>
    <property type="match status" value="1"/>
</dbReference>
<gene>
    <name evidence="4" type="ORF">DWB77_07181</name>
</gene>
<dbReference type="PANTHER" id="PTHR47506:SF6">
    <property type="entry name" value="HTH-TYPE TRANSCRIPTIONAL REPRESSOR NEMR"/>
    <property type="match status" value="1"/>
</dbReference>
<dbReference type="InterPro" id="IPR036271">
    <property type="entry name" value="Tet_transcr_reg_TetR-rel_C_sf"/>
</dbReference>
<dbReference type="Pfam" id="PF16925">
    <property type="entry name" value="TetR_C_13"/>
    <property type="match status" value="1"/>
</dbReference>
<organism evidence="4 5">
    <name type="scientific">Streptomyces hundungensis</name>
    <dbReference type="NCBI Taxonomy" id="1077946"/>
    <lineage>
        <taxon>Bacteria</taxon>
        <taxon>Bacillati</taxon>
        <taxon>Actinomycetota</taxon>
        <taxon>Actinomycetes</taxon>
        <taxon>Kitasatosporales</taxon>
        <taxon>Streptomycetaceae</taxon>
        <taxon>Streptomyces</taxon>
    </lineage>
</organism>
<keyword evidence="1" id="KW-0805">Transcription regulation</keyword>
<accession>A0A387HM24</accession>
<dbReference type="InterPro" id="IPR011075">
    <property type="entry name" value="TetR_C"/>
</dbReference>
<dbReference type="EMBL" id="CP032698">
    <property type="protein sequence ID" value="AYG84966.1"/>
    <property type="molecule type" value="Genomic_DNA"/>
</dbReference>
<dbReference type="RefSeq" id="WP_120726687.1">
    <property type="nucleotide sequence ID" value="NZ_CP032698.1"/>
</dbReference>
<dbReference type="AlphaFoldDB" id="A0A387HM24"/>
<dbReference type="Gene3D" id="1.10.10.60">
    <property type="entry name" value="Homeodomain-like"/>
    <property type="match status" value="1"/>
</dbReference>
<name>A0A387HM24_9ACTN</name>
<evidence type="ECO:0000313" key="5">
    <source>
        <dbReference type="Proteomes" id="UP000271554"/>
    </source>
</evidence>
<evidence type="ECO:0000256" key="2">
    <source>
        <dbReference type="ARBA" id="ARBA00023163"/>
    </source>
</evidence>
<protein>
    <recommendedName>
        <fullName evidence="3">Tetracyclin repressor-like C-terminal domain-containing protein</fullName>
    </recommendedName>
</protein>
<dbReference type="OrthoDB" id="326421at2"/>
<dbReference type="KEGG" id="shun:DWB77_07181"/>
<dbReference type="Proteomes" id="UP000271554">
    <property type="component" value="Chromosome"/>
</dbReference>
<dbReference type="Gene3D" id="1.10.357.10">
    <property type="entry name" value="Tetracycline Repressor, domain 2"/>
    <property type="match status" value="1"/>
</dbReference>
<sequence length="216" mass="23472">MDTGVSKSMSGGRSGAVPLTDKRLIKGARARDTVLRRAVDIASLDGLDDVSFGRLATDTGMSKAGIQTLFKSKEALQLATIDYARVMFIDAVIHPATDAAPGVERLRSLVEHWFGYATTPLFEGGCFRVANMARFDSRPGPVRDALFGNQREWLDTLAMELRNAVAAREIAELDVDLAVFQIDSVLCAANTALRLGDESAVTKVRRTVEDLLKTRA</sequence>
<feature type="domain" description="Tetracyclin repressor-like C-terminal" evidence="3">
    <location>
        <begin position="102"/>
        <end position="207"/>
    </location>
</feature>
<reference evidence="4 5" key="1">
    <citation type="submission" date="2018-10" db="EMBL/GenBank/DDBJ databases">
        <title>Relationship between Morphology and Antimicrobial Activity in Streptomyces.</title>
        <authorList>
            <person name="Kang H.J."/>
            <person name="Kim S.B."/>
        </authorList>
    </citation>
    <scope>NUCLEOTIDE SEQUENCE [LARGE SCALE GENOMIC DNA]</scope>
    <source>
        <strain evidence="4 5">BH38</strain>
    </source>
</reference>
<dbReference type="SUPFAM" id="SSF48498">
    <property type="entry name" value="Tetracyclin repressor-like, C-terminal domain"/>
    <property type="match status" value="1"/>
</dbReference>